<accession>A0ABY8D8M6</accession>
<dbReference type="EMBL" id="CP120372">
    <property type="protein sequence ID" value="WEX85393.1"/>
    <property type="molecule type" value="Genomic_DNA"/>
</dbReference>
<dbReference type="RefSeq" id="WP_280736304.1">
    <property type="nucleotide sequence ID" value="NZ_CP120369.1"/>
</dbReference>
<geneLocation type="plasmid" evidence="1 2">
    <name>unnamed</name>
</geneLocation>
<keyword evidence="2" id="KW-1185">Reference proteome</keyword>
<gene>
    <name evidence="1" type="ORF">PYH38_006338</name>
</gene>
<protein>
    <submittedName>
        <fullName evidence="1">Uncharacterized protein</fullName>
    </submittedName>
</protein>
<organism evidence="1 2">
    <name type="scientific">Sinorhizobium numidicum</name>
    <dbReference type="NCBI Taxonomy" id="680248"/>
    <lineage>
        <taxon>Bacteria</taxon>
        <taxon>Pseudomonadati</taxon>
        <taxon>Pseudomonadota</taxon>
        <taxon>Alphaproteobacteria</taxon>
        <taxon>Hyphomicrobiales</taxon>
        <taxon>Rhizobiaceae</taxon>
        <taxon>Sinorhizobium/Ensifer group</taxon>
        <taxon>Sinorhizobium</taxon>
    </lineage>
</organism>
<reference evidence="1 2" key="1">
    <citation type="submission" date="2023-03" db="EMBL/GenBank/DDBJ databases">
        <authorList>
            <person name="Kaur S."/>
            <person name="Espinosa-Saiz D."/>
            <person name="Velazquez E."/>
            <person name="Menendez E."/>
            <person name="diCenzo G.C."/>
        </authorList>
    </citation>
    <scope>NUCLEOTIDE SEQUENCE [LARGE SCALE GENOMIC DNA]</scope>
    <source>
        <strain evidence="1 2">LMG 27395</strain>
        <plasmid evidence="1 2">unnamed</plasmid>
    </source>
</reference>
<evidence type="ECO:0000313" key="1">
    <source>
        <dbReference type="EMBL" id="WEX85393.1"/>
    </source>
</evidence>
<proteinExistence type="predicted"/>
<keyword evidence="1" id="KW-0614">Plasmid</keyword>
<evidence type="ECO:0000313" key="2">
    <source>
        <dbReference type="Proteomes" id="UP001235547"/>
    </source>
</evidence>
<sequence>MAVRRRRRVRTVVWSTRPAAAIMLLVLSVPLVYSSYYSLTGWSLVISIGS</sequence>
<dbReference type="Proteomes" id="UP001235547">
    <property type="component" value="Plasmid unnamed"/>
</dbReference>
<name>A0ABY8D8M6_9HYPH</name>